<sequence length="328" mass="36263">MQKRKLGNDGLEVSAIGLGCMGMSFGYGPPKDNNEMITLIRAAVEQGVTFFDTAEVYGPFINEELVGEALEPFKNEVVIATKFGFHIQDGKMNGVNSRPEHIREVAEASLKRLRVDVIDLFYQHRVDPNVPIEDVAGTVKELIQEGKVKHFGLSEAGAQTIRRAHAVQPVTALQSEYSLWTRQHETEIIPTIEELGIGLVAFSPLGKGFLAGKIDENTKFAEGDIRNILPRYTEEARMANKTLLDLLDQFAGRRNATPAQIALAWVLAQKPWIVPIPGTTKPHRLAENNGAATIQLTTDELREIAEASSRIDVMGNRYTDQMEKSTGL</sequence>
<proteinExistence type="predicted"/>
<organism evidence="3 4">
    <name type="scientific">Larkinella terrae</name>
    <dbReference type="NCBI Taxonomy" id="2025311"/>
    <lineage>
        <taxon>Bacteria</taxon>
        <taxon>Pseudomonadati</taxon>
        <taxon>Bacteroidota</taxon>
        <taxon>Cytophagia</taxon>
        <taxon>Cytophagales</taxon>
        <taxon>Spirosomataceae</taxon>
        <taxon>Larkinella</taxon>
    </lineage>
</organism>
<accession>A0A7K0EU90</accession>
<keyword evidence="1" id="KW-0560">Oxidoreductase</keyword>
<dbReference type="CDD" id="cd19078">
    <property type="entry name" value="AKR_AKR13C1_2"/>
    <property type="match status" value="1"/>
</dbReference>
<keyword evidence="4" id="KW-1185">Reference proteome</keyword>
<dbReference type="RefSeq" id="WP_154178655.1">
    <property type="nucleotide sequence ID" value="NZ_WJXZ01000014.1"/>
</dbReference>
<dbReference type="EMBL" id="WJXZ01000014">
    <property type="protein sequence ID" value="MRS65373.1"/>
    <property type="molecule type" value="Genomic_DNA"/>
</dbReference>
<dbReference type="AlphaFoldDB" id="A0A7K0EU90"/>
<evidence type="ECO:0000313" key="3">
    <source>
        <dbReference type="EMBL" id="MRS65373.1"/>
    </source>
</evidence>
<dbReference type="SUPFAM" id="SSF51430">
    <property type="entry name" value="NAD(P)-linked oxidoreductase"/>
    <property type="match status" value="1"/>
</dbReference>
<name>A0A7K0EU90_9BACT</name>
<gene>
    <name evidence="3" type="ORF">GJJ30_29045</name>
</gene>
<dbReference type="InterPro" id="IPR023210">
    <property type="entry name" value="NADP_OxRdtase_dom"/>
</dbReference>
<comment type="caution">
    <text evidence="3">The sequence shown here is derived from an EMBL/GenBank/DDBJ whole genome shotgun (WGS) entry which is preliminary data.</text>
</comment>
<evidence type="ECO:0000259" key="2">
    <source>
        <dbReference type="Pfam" id="PF00248"/>
    </source>
</evidence>
<dbReference type="Gene3D" id="3.20.20.100">
    <property type="entry name" value="NADP-dependent oxidoreductase domain"/>
    <property type="match status" value="1"/>
</dbReference>
<dbReference type="OrthoDB" id="9773828at2"/>
<feature type="domain" description="NADP-dependent oxidoreductase" evidence="2">
    <location>
        <begin position="16"/>
        <end position="307"/>
    </location>
</feature>
<protein>
    <submittedName>
        <fullName evidence="3">Aldo/keto reductase</fullName>
    </submittedName>
</protein>
<dbReference type="PANTHER" id="PTHR43625:SF77">
    <property type="entry name" value="ALDO-KETO REDUCTASE"/>
    <property type="match status" value="1"/>
</dbReference>
<dbReference type="PANTHER" id="PTHR43625">
    <property type="entry name" value="AFLATOXIN B1 ALDEHYDE REDUCTASE"/>
    <property type="match status" value="1"/>
</dbReference>
<reference evidence="3 4" key="1">
    <citation type="journal article" date="2018" name="Antonie Van Leeuwenhoek">
        <title>Larkinella terrae sp. nov., isolated from soil on Jeju Island, South Korea.</title>
        <authorList>
            <person name="Ten L.N."/>
            <person name="Jeon J."/>
            <person name="Park S.J."/>
            <person name="Park S."/>
            <person name="Lee S.Y."/>
            <person name="Kim M.K."/>
            <person name="Jung H.Y."/>
        </authorList>
    </citation>
    <scope>NUCLEOTIDE SEQUENCE [LARGE SCALE GENOMIC DNA]</scope>
    <source>
        <strain evidence="3 4">KCTC 52001</strain>
    </source>
</reference>
<dbReference type="Proteomes" id="UP000441754">
    <property type="component" value="Unassembled WGS sequence"/>
</dbReference>
<dbReference type="GO" id="GO:0005737">
    <property type="term" value="C:cytoplasm"/>
    <property type="evidence" value="ECO:0007669"/>
    <property type="project" value="TreeGrafter"/>
</dbReference>
<dbReference type="Pfam" id="PF00248">
    <property type="entry name" value="Aldo_ket_red"/>
    <property type="match status" value="1"/>
</dbReference>
<evidence type="ECO:0000313" key="4">
    <source>
        <dbReference type="Proteomes" id="UP000441754"/>
    </source>
</evidence>
<dbReference type="GO" id="GO:0016491">
    <property type="term" value="F:oxidoreductase activity"/>
    <property type="evidence" value="ECO:0007669"/>
    <property type="project" value="UniProtKB-KW"/>
</dbReference>
<evidence type="ECO:0000256" key="1">
    <source>
        <dbReference type="ARBA" id="ARBA00023002"/>
    </source>
</evidence>
<dbReference type="InterPro" id="IPR036812">
    <property type="entry name" value="NAD(P)_OxRdtase_dom_sf"/>
</dbReference>
<dbReference type="InterPro" id="IPR050791">
    <property type="entry name" value="Aldo-Keto_reductase"/>
</dbReference>